<keyword evidence="3" id="KW-1185">Reference proteome</keyword>
<proteinExistence type="predicted"/>
<keyword evidence="2" id="KW-0378">Hydrolase</keyword>
<evidence type="ECO:0000313" key="2">
    <source>
        <dbReference type="EMBL" id="MFA1556329.1"/>
    </source>
</evidence>
<keyword evidence="2" id="KW-0645">Protease</keyword>
<gene>
    <name evidence="2" type="ORF">SM436_21790</name>
</gene>
<dbReference type="GO" id="GO:0006508">
    <property type="term" value="P:proteolysis"/>
    <property type="evidence" value="ECO:0007669"/>
    <property type="project" value="UniProtKB-KW"/>
</dbReference>
<evidence type="ECO:0000313" key="3">
    <source>
        <dbReference type="Proteomes" id="UP001569904"/>
    </source>
</evidence>
<organism evidence="2 3">
    <name type="scientific">Actinomadura chokoriensis</name>
    <dbReference type="NCBI Taxonomy" id="454156"/>
    <lineage>
        <taxon>Bacteria</taxon>
        <taxon>Bacillati</taxon>
        <taxon>Actinomycetota</taxon>
        <taxon>Actinomycetes</taxon>
        <taxon>Streptosporangiales</taxon>
        <taxon>Thermomonosporaceae</taxon>
        <taxon>Actinomadura</taxon>
    </lineage>
</organism>
<name>A0ABV4R0I1_9ACTN</name>
<feature type="domain" description="PrcB C-terminal" evidence="1">
    <location>
        <begin position="61"/>
        <end position="115"/>
    </location>
</feature>
<dbReference type="EMBL" id="JAXCEH010000014">
    <property type="protein sequence ID" value="MFA1556329.1"/>
    <property type="molecule type" value="Genomic_DNA"/>
</dbReference>
<dbReference type="Pfam" id="PF14343">
    <property type="entry name" value="PrcB_C"/>
    <property type="match status" value="1"/>
</dbReference>
<accession>A0ABV4R0I1</accession>
<dbReference type="InterPro" id="IPR025748">
    <property type="entry name" value="PrcB_C_dom"/>
</dbReference>
<comment type="caution">
    <text evidence="2">The sequence shown here is derived from an EMBL/GenBank/DDBJ whole genome shotgun (WGS) entry which is preliminary data.</text>
</comment>
<dbReference type="GO" id="GO:0008233">
    <property type="term" value="F:peptidase activity"/>
    <property type="evidence" value="ECO:0007669"/>
    <property type="project" value="UniProtKB-KW"/>
</dbReference>
<protein>
    <submittedName>
        <fullName evidence="2">Protease complex subunit PrcB family protein</fullName>
    </submittedName>
</protein>
<dbReference type="Proteomes" id="UP001569904">
    <property type="component" value="Unassembled WGS sequence"/>
</dbReference>
<sequence>MEDSPSRDISFQTLIQEQSSGLEDPVHLVIRDQNSWTEIWRLKATTTPIPPPPHVDWSTTMVILVALGARSAFNYDVEIDRITQRGGIFTVHAVETLPGCVTFDAFSHPVHAVTTARFDGKVDVTIEQRQTVCEDCTCELAQYRDRPPPARSE</sequence>
<dbReference type="RefSeq" id="WP_371943024.1">
    <property type="nucleotide sequence ID" value="NZ_JAXCEH010000014.1"/>
</dbReference>
<reference evidence="2 3" key="1">
    <citation type="submission" date="2023-11" db="EMBL/GenBank/DDBJ databases">
        <title>Actinomadura monticuli sp. nov., isolated from volcanic ash.</title>
        <authorList>
            <person name="Lee S.D."/>
            <person name="Yang H."/>
            <person name="Kim I.S."/>
        </authorList>
    </citation>
    <scope>NUCLEOTIDE SEQUENCE [LARGE SCALE GENOMIC DNA]</scope>
    <source>
        <strain evidence="2 3">DSM 45346</strain>
    </source>
</reference>
<evidence type="ECO:0000259" key="1">
    <source>
        <dbReference type="Pfam" id="PF14343"/>
    </source>
</evidence>